<accession>V8AR48</accession>
<dbReference type="PATRIC" id="fig|1380772.3.peg.1280"/>
<dbReference type="Gene3D" id="1.10.8.660">
    <property type="match status" value="1"/>
</dbReference>
<evidence type="ECO:0000313" key="1">
    <source>
        <dbReference type="EMBL" id="ETD04636.1"/>
    </source>
</evidence>
<organism evidence="1 2">
    <name type="scientific">Lactococcus garvieae TRF1</name>
    <dbReference type="NCBI Taxonomy" id="1380772"/>
    <lineage>
        <taxon>Bacteria</taxon>
        <taxon>Bacillati</taxon>
        <taxon>Bacillota</taxon>
        <taxon>Bacilli</taxon>
        <taxon>Lactobacillales</taxon>
        <taxon>Streptococcaceae</taxon>
        <taxon>Lactococcus</taxon>
    </lineage>
</organism>
<gene>
    <name evidence="1" type="ORF">N568_0106590</name>
</gene>
<dbReference type="EMBL" id="AVFE01000021">
    <property type="protein sequence ID" value="ETD04636.1"/>
    <property type="molecule type" value="Genomic_DNA"/>
</dbReference>
<proteinExistence type="predicted"/>
<comment type="caution">
    <text evidence="1">The sequence shown here is derived from an EMBL/GenBank/DDBJ whole genome shotgun (WGS) entry which is preliminary data.</text>
</comment>
<reference evidence="1 2" key="1">
    <citation type="submission" date="2013-07" db="EMBL/GenBank/DDBJ databases">
        <title>Isolation of Lactococcus garvieae strain TRF1 from the fecal material of a timber rattlesnake.</title>
        <authorList>
            <person name="McLaughlin R.W."/>
            <person name="Cochran P.A."/>
            <person name="Dowd S.E."/>
        </authorList>
    </citation>
    <scope>NUCLEOTIDE SEQUENCE [LARGE SCALE GENOMIC DNA]</scope>
    <source>
        <strain evidence="1 2">TRF1</strain>
    </source>
</reference>
<protein>
    <submittedName>
        <fullName evidence="1">Uncharacterized protein</fullName>
    </submittedName>
</protein>
<evidence type="ECO:0000313" key="2">
    <source>
        <dbReference type="Proteomes" id="UP000018692"/>
    </source>
</evidence>
<sequence length="49" mass="5741">MSLQVRALAMTVGAKDEEITILSEKLRQEKVMNQERAEKLLREIRQNNK</sequence>
<dbReference type="AlphaFoldDB" id="V8AR48"/>
<name>V8AR48_9LACT</name>
<dbReference type="Proteomes" id="UP000018692">
    <property type="component" value="Unassembled WGS sequence"/>
</dbReference>